<dbReference type="RefSeq" id="WP_098708104.1">
    <property type="nucleotide sequence ID" value="NZ_JARPPR010000004.1"/>
</dbReference>
<reference evidence="2 3" key="1">
    <citation type="submission" date="2017-09" db="EMBL/GenBank/DDBJ databases">
        <title>Large-scale bioinformatics analysis of Bacillus genomes uncovers conserved roles of natural products in bacterial physiology.</title>
        <authorList>
            <consortium name="Agbiome Team Llc"/>
            <person name="Bleich R.M."/>
            <person name="Grubbs K.J."/>
            <person name="Santa Maria K.C."/>
            <person name="Allen S.E."/>
            <person name="Farag S."/>
            <person name="Shank E.A."/>
            <person name="Bowers A."/>
        </authorList>
    </citation>
    <scope>NUCLEOTIDE SEQUENCE [LARGE SCALE GENOMIC DNA]</scope>
    <source>
        <strain evidence="2 3">AFS065610</strain>
    </source>
</reference>
<dbReference type="Gene3D" id="1.10.101.10">
    <property type="entry name" value="PGBD-like superfamily/PGBD"/>
    <property type="match status" value="1"/>
</dbReference>
<dbReference type="EMBL" id="NVIY01000047">
    <property type="protein sequence ID" value="PGD30196.1"/>
    <property type="molecule type" value="Genomic_DNA"/>
</dbReference>
<protein>
    <recommendedName>
        <fullName evidence="1">Peptidoglycan binding-like domain-containing protein</fullName>
    </recommendedName>
</protein>
<dbReference type="Pfam" id="PF01471">
    <property type="entry name" value="PG_binding_1"/>
    <property type="match status" value="1"/>
</dbReference>
<sequence length="63" mass="7103">MGSQGTEVRNLQTILTKFGFYFGIIDGFFGPKTNHSVRKFQENRGLLVDGIVGPITWCQLKKI</sequence>
<gene>
    <name evidence="2" type="ORF">COM27_25480</name>
</gene>
<dbReference type="SUPFAM" id="SSF47090">
    <property type="entry name" value="PGBD-like"/>
    <property type="match status" value="1"/>
</dbReference>
<evidence type="ECO:0000313" key="2">
    <source>
        <dbReference type="EMBL" id="PGD30196.1"/>
    </source>
</evidence>
<proteinExistence type="predicted"/>
<dbReference type="InterPro" id="IPR036365">
    <property type="entry name" value="PGBD-like_sf"/>
</dbReference>
<dbReference type="AlphaFoldDB" id="A0A2B6RLH2"/>
<dbReference type="InterPro" id="IPR002477">
    <property type="entry name" value="Peptidoglycan-bd-like"/>
</dbReference>
<feature type="domain" description="Peptidoglycan binding-like" evidence="1">
    <location>
        <begin position="4"/>
        <end position="58"/>
    </location>
</feature>
<organism evidence="2 3">
    <name type="scientific">Bacillus wiedmannii</name>
    <dbReference type="NCBI Taxonomy" id="1890302"/>
    <lineage>
        <taxon>Bacteria</taxon>
        <taxon>Bacillati</taxon>
        <taxon>Bacillota</taxon>
        <taxon>Bacilli</taxon>
        <taxon>Bacillales</taxon>
        <taxon>Bacillaceae</taxon>
        <taxon>Bacillus</taxon>
        <taxon>Bacillus cereus group</taxon>
    </lineage>
</organism>
<evidence type="ECO:0000313" key="3">
    <source>
        <dbReference type="Proteomes" id="UP000223472"/>
    </source>
</evidence>
<accession>A0A2B6RLH2</accession>
<name>A0A2B6RLH2_9BACI</name>
<comment type="caution">
    <text evidence="2">The sequence shown here is derived from an EMBL/GenBank/DDBJ whole genome shotgun (WGS) entry which is preliminary data.</text>
</comment>
<dbReference type="Proteomes" id="UP000223472">
    <property type="component" value="Unassembled WGS sequence"/>
</dbReference>
<dbReference type="InterPro" id="IPR036366">
    <property type="entry name" value="PGBDSf"/>
</dbReference>
<evidence type="ECO:0000259" key="1">
    <source>
        <dbReference type="Pfam" id="PF01471"/>
    </source>
</evidence>